<comment type="caution">
    <text evidence="7">The sequence shown here is derived from an EMBL/GenBank/DDBJ whole genome shotgun (WGS) entry which is preliminary data.</text>
</comment>
<comment type="similarity">
    <text evidence="4">Belongs to the cyclic nucleotide phosphodiesterase class-III family.</text>
</comment>
<name>A0ABY1Q4H1_9BURK</name>
<dbReference type="RefSeq" id="WP_283442180.1">
    <property type="nucleotide sequence ID" value="NZ_FXUL01000006.1"/>
</dbReference>
<dbReference type="InterPro" id="IPR029052">
    <property type="entry name" value="Metallo-depent_PP-like"/>
</dbReference>
<evidence type="ECO:0000256" key="3">
    <source>
        <dbReference type="ARBA" id="ARBA00023004"/>
    </source>
</evidence>
<keyword evidence="3" id="KW-0408">Iron</keyword>
<evidence type="ECO:0000313" key="8">
    <source>
        <dbReference type="Proteomes" id="UP001158049"/>
    </source>
</evidence>
<accession>A0ABY1Q4H1</accession>
<keyword evidence="5" id="KW-1133">Transmembrane helix</keyword>
<evidence type="ECO:0000256" key="1">
    <source>
        <dbReference type="ARBA" id="ARBA00022723"/>
    </source>
</evidence>
<feature type="domain" description="Calcineurin-like phosphoesterase" evidence="6">
    <location>
        <begin position="200"/>
        <end position="416"/>
    </location>
</feature>
<sequence length="568" mass="62925">MLKPHHTGGPLKLWSHLLLGTIASIVAAVMIVHGIRNLVSIFIHAISGEINNGGPPIYILVLGLLSPVIIWYGSKIKTLLSFVIRYLETVALGLAAFFIGFFERNARFEGNVVYWIVRAVSFALIIWAGKLAYFSLKQEMNKDSLQWASSFFITLTIYLTFSLTRLVAGRSDDWKSLAERVQLRLFSQEKIELDGFTKIPLIHLSDLHVTCSNTAPLAENPRIGVPDATLSALAESISALNAMPVIVSGDATDTGDATEWERFKRYFGPFKDRMVVAPGNHDLNIVGYGKGSLLTVTDLLYYEGRINRLRAYLCAANDIMGNRVRTLRSDVKGRPKALCSLQVALDDIKDERGSRQFEELNALFPLVVRVPSPHAVLYAIVWNTTRTSSLPTLNSLGKIDSGQMERLSGIAELLQKETAEPLALIHVLHHKVGMPVELEYHFGTLTKWEHRVQFASMTMQNASSLLRTIESLGADTVILHGHHHTRFAAHVMTRSEPMIDVISAPSSTLHCEGHVQGESCVQTPGFDVVSVGVKHRNARVVCNPQWNASVSAPSHTVLTNLQRDEENV</sequence>
<keyword evidence="8" id="KW-1185">Reference proteome</keyword>
<keyword evidence="5" id="KW-0812">Transmembrane</keyword>
<dbReference type="SUPFAM" id="SSF56300">
    <property type="entry name" value="Metallo-dependent phosphatases"/>
    <property type="match status" value="1"/>
</dbReference>
<evidence type="ECO:0000256" key="5">
    <source>
        <dbReference type="SAM" id="Phobius"/>
    </source>
</evidence>
<evidence type="ECO:0000313" key="7">
    <source>
        <dbReference type="EMBL" id="SMP59385.1"/>
    </source>
</evidence>
<feature type="transmembrane region" description="Helical" evidence="5">
    <location>
        <begin position="112"/>
        <end position="133"/>
    </location>
</feature>
<protein>
    <submittedName>
        <fullName evidence="7">Calcineurin-like phosphoesterase</fullName>
    </submittedName>
</protein>
<dbReference type="PANTHER" id="PTHR42988:SF2">
    <property type="entry name" value="CYCLIC NUCLEOTIDE PHOSPHODIESTERASE CBUA0032-RELATED"/>
    <property type="match status" value="1"/>
</dbReference>
<proteinExistence type="inferred from homology"/>
<dbReference type="Gene3D" id="3.60.21.10">
    <property type="match status" value="1"/>
</dbReference>
<keyword evidence="2" id="KW-0378">Hydrolase</keyword>
<feature type="transmembrane region" description="Helical" evidence="5">
    <location>
        <begin position="145"/>
        <end position="168"/>
    </location>
</feature>
<evidence type="ECO:0000259" key="6">
    <source>
        <dbReference type="Pfam" id="PF00149"/>
    </source>
</evidence>
<evidence type="ECO:0000256" key="2">
    <source>
        <dbReference type="ARBA" id="ARBA00022801"/>
    </source>
</evidence>
<dbReference type="InterPro" id="IPR004843">
    <property type="entry name" value="Calcineurin-like_PHP"/>
</dbReference>
<dbReference type="EMBL" id="FXUL01000006">
    <property type="protein sequence ID" value="SMP59385.1"/>
    <property type="molecule type" value="Genomic_DNA"/>
</dbReference>
<keyword evidence="1" id="KW-0479">Metal-binding</keyword>
<feature type="transmembrane region" description="Helical" evidence="5">
    <location>
        <begin position="79"/>
        <end position="100"/>
    </location>
</feature>
<feature type="transmembrane region" description="Helical" evidence="5">
    <location>
        <begin position="13"/>
        <end position="35"/>
    </location>
</feature>
<feature type="transmembrane region" description="Helical" evidence="5">
    <location>
        <begin position="56"/>
        <end position="73"/>
    </location>
</feature>
<evidence type="ECO:0000256" key="4">
    <source>
        <dbReference type="ARBA" id="ARBA00025742"/>
    </source>
</evidence>
<dbReference type="InterPro" id="IPR050884">
    <property type="entry name" value="CNP_phosphodiesterase-III"/>
</dbReference>
<dbReference type="Proteomes" id="UP001158049">
    <property type="component" value="Unassembled WGS sequence"/>
</dbReference>
<reference evidence="7 8" key="1">
    <citation type="submission" date="2017-05" db="EMBL/GenBank/DDBJ databases">
        <authorList>
            <person name="Varghese N."/>
            <person name="Submissions S."/>
        </authorList>
    </citation>
    <scope>NUCLEOTIDE SEQUENCE [LARGE SCALE GENOMIC DNA]</scope>
    <source>
        <strain evidence="7 8">DSM 26001</strain>
    </source>
</reference>
<keyword evidence="5" id="KW-0472">Membrane</keyword>
<dbReference type="Pfam" id="PF00149">
    <property type="entry name" value="Metallophos"/>
    <property type="match status" value="1"/>
</dbReference>
<gene>
    <name evidence="7" type="ORF">SAMN06295970_10666</name>
</gene>
<dbReference type="PANTHER" id="PTHR42988">
    <property type="entry name" value="PHOSPHOHYDROLASE"/>
    <property type="match status" value="1"/>
</dbReference>
<organism evidence="7 8">
    <name type="scientific">Noviherbaspirillum suwonense</name>
    <dbReference type="NCBI Taxonomy" id="1224511"/>
    <lineage>
        <taxon>Bacteria</taxon>
        <taxon>Pseudomonadati</taxon>
        <taxon>Pseudomonadota</taxon>
        <taxon>Betaproteobacteria</taxon>
        <taxon>Burkholderiales</taxon>
        <taxon>Oxalobacteraceae</taxon>
        <taxon>Noviherbaspirillum</taxon>
    </lineage>
</organism>